<evidence type="ECO:0000313" key="1">
    <source>
        <dbReference type="EMBL" id="HCY82295.1"/>
    </source>
</evidence>
<dbReference type="SUPFAM" id="SSF103084">
    <property type="entry name" value="Holliday junction resolvase RusA"/>
    <property type="match status" value="1"/>
</dbReference>
<accession>A0A3D6BW74</accession>
<dbReference type="Pfam" id="PF05866">
    <property type="entry name" value="RusA"/>
    <property type="match status" value="1"/>
</dbReference>
<reference evidence="1 2" key="1">
    <citation type="journal article" date="2018" name="Nat. Biotechnol.">
        <title>A standardized bacterial taxonomy based on genome phylogeny substantially revises the tree of life.</title>
        <authorList>
            <person name="Parks D.H."/>
            <person name="Chuvochina M."/>
            <person name="Waite D.W."/>
            <person name="Rinke C."/>
            <person name="Skarshewski A."/>
            <person name="Chaumeil P.A."/>
            <person name="Hugenholtz P."/>
        </authorList>
    </citation>
    <scope>NUCLEOTIDE SEQUENCE [LARGE SCALE GENOMIC DNA]</scope>
    <source>
        <strain evidence="1">UBA10227</strain>
    </source>
</reference>
<dbReference type="GO" id="GO:0006281">
    <property type="term" value="P:DNA repair"/>
    <property type="evidence" value="ECO:0007669"/>
    <property type="project" value="InterPro"/>
</dbReference>
<dbReference type="AlphaFoldDB" id="A0A3D6BW74"/>
<dbReference type="GO" id="GO:0000287">
    <property type="term" value="F:magnesium ion binding"/>
    <property type="evidence" value="ECO:0007669"/>
    <property type="project" value="InterPro"/>
</dbReference>
<dbReference type="GO" id="GO:0006310">
    <property type="term" value="P:DNA recombination"/>
    <property type="evidence" value="ECO:0007669"/>
    <property type="project" value="InterPro"/>
</dbReference>
<sequence>MLKVCQFIVDGKPIGKGRPRFTRTGHTYTPKQTKDYEKKIKQSAWVAMQKAKLAVTTRRVSIIVTAYFEIPKSYNKKKRQECQANIIIPKRPDIDNIIKSVLDGCNGIVYEDDCMVWHVAAFKKYCN</sequence>
<feature type="non-terminal residue" evidence="1">
    <location>
        <position position="127"/>
    </location>
</feature>
<proteinExistence type="predicted"/>
<name>A0A3D6BW74_9FLAO</name>
<dbReference type="InterPro" id="IPR008822">
    <property type="entry name" value="Endonuclease_RusA-like"/>
</dbReference>
<comment type="caution">
    <text evidence="1">The sequence shown here is derived from an EMBL/GenBank/DDBJ whole genome shotgun (WGS) entry which is preliminary data.</text>
</comment>
<dbReference type="Gene3D" id="3.30.1330.70">
    <property type="entry name" value="Holliday junction resolvase RusA"/>
    <property type="match status" value="1"/>
</dbReference>
<organism evidence="1 2">
    <name type="scientific">Xanthomarina gelatinilytica</name>
    <dbReference type="NCBI Taxonomy" id="1137281"/>
    <lineage>
        <taxon>Bacteria</taxon>
        <taxon>Pseudomonadati</taxon>
        <taxon>Bacteroidota</taxon>
        <taxon>Flavobacteriia</taxon>
        <taxon>Flavobacteriales</taxon>
        <taxon>Flavobacteriaceae</taxon>
        <taxon>Xanthomarina</taxon>
    </lineage>
</organism>
<dbReference type="Proteomes" id="UP000263268">
    <property type="component" value="Unassembled WGS sequence"/>
</dbReference>
<dbReference type="InterPro" id="IPR036614">
    <property type="entry name" value="RusA-like_sf"/>
</dbReference>
<dbReference type="EMBL" id="DPRK01000195">
    <property type="protein sequence ID" value="HCY82295.1"/>
    <property type="molecule type" value="Genomic_DNA"/>
</dbReference>
<protein>
    <submittedName>
        <fullName evidence="1">RusA family crossover junction endodeoxyribonuclease</fullName>
    </submittedName>
</protein>
<gene>
    <name evidence="1" type="ORF">DHV22_12200</name>
</gene>
<evidence type="ECO:0000313" key="2">
    <source>
        <dbReference type="Proteomes" id="UP000263268"/>
    </source>
</evidence>